<dbReference type="EC" id="2.6.1.21" evidence="4"/>
<evidence type="ECO:0000256" key="5">
    <source>
        <dbReference type="ARBA" id="ARBA00021779"/>
    </source>
</evidence>
<proteinExistence type="inferred from homology"/>
<dbReference type="CDD" id="cd01558">
    <property type="entry name" value="D-AAT_like"/>
    <property type="match status" value="1"/>
</dbReference>
<dbReference type="GO" id="GO:0047810">
    <property type="term" value="F:D-alanine-2-oxoglutarate aminotransferase activity"/>
    <property type="evidence" value="ECO:0007669"/>
    <property type="project" value="UniProtKB-EC"/>
</dbReference>
<keyword evidence="7 13" id="KW-0808">Transferase</keyword>
<keyword evidence="8" id="KW-0663">Pyridoxal phosphate</keyword>
<dbReference type="Pfam" id="PF01063">
    <property type="entry name" value="Aminotran_4"/>
    <property type="match status" value="1"/>
</dbReference>
<evidence type="ECO:0000313" key="14">
    <source>
        <dbReference type="Proteomes" id="UP000199589"/>
    </source>
</evidence>
<dbReference type="PANTHER" id="PTHR42743">
    <property type="entry name" value="AMINO-ACID AMINOTRANSFERASE"/>
    <property type="match status" value="1"/>
</dbReference>
<evidence type="ECO:0000256" key="4">
    <source>
        <dbReference type="ARBA" id="ARBA00012874"/>
    </source>
</evidence>
<name>A0A1I4BV78_9LACT</name>
<dbReference type="SUPFAM" id="SSF56752">
    <property type="entry name" value="D-aminoacid aminotransferase-like PLP-dependent enzymes"/>
    <property type="match status" value="1"/>
</dbReference>
<dbReference type="Proteomes" id="UP000199589">
    <property type="component" value="Unassembled WGS sequence"/>
</dbReference>
<evidence type="ECO:0000256" key="1">
    <source>
        <dbReference type="ARBA" id="ARBA00001933"/>
    </source>
</evidence>
<dbReference type="AlphaFoldDB" id="A0A1I4BV78"/>
<comment type="similarity">
    <text evidence="2">Belongs to the class-IV pyridoxal-phosphate-dependent aminotransferase family.</text>
</comment>
<dbReference type="GO" id="GO:0046416">
    <property type="term" value="P:D-amino acid metabolic process"/>
    <property type="evidence" value="ECO:0007669"/>
    <property type="project" value="InterPro"/>
</dbReference>
<dbReference type="InterPro" id="IPR050571">
    <property type="entry name" value="Class-IV_PLP-Dep_Aminotrnsfr"/>
</dbReference>
<dbReference type="InterPro" id="IPR005784">
    <property type="entry name" value="D_amino_transT"/>
</dbReference>
<dbReference type="STRING" id="258723.GCA_900169305_00056"/>
<dbReference type="GO" id="GO:0046394">
    <property type="term" value="P:carboxylic acid biosynthetic process"/>
    <property type="evidence" value="ECO:0007669"/>
    <property type="project" value="UniProtKB-ARBA"/>
</dbReference>
<keyword evidence="6 13" id="KW-0032">Aminotransferase</keyword>
<dbReference type="Gene3D" id="3.30.470.10">
    <property type="match status" value="1"/>
</dbReference>
<evidence type="ECO:0000256" key="3">
    <source>
        <dbReference type="ARBA" id="ARBA00011738"/>
    </source>
</evidence>
<dbReference type="EMBL" id="FOSJ01000086">
    <property type="protein sequence ID" value="SFK72565.1"/>
    <property type="molecule type" value="Genomic_DNA"/>
</dbReference>
<comment type="catalytic activity">
    <reaction evidence="12">
        <text>D-alanine + 2-oxoglutarate = D-glutamate + pyruvate</text>
        <dbReference type="Rhea" id="RHEA:15869"/>
        <dbReference type="ChEBI" id="CHEBI:15361"/>
        <dbReference type="ChEBI" id="CHEBI:16810"/>
        <dbReference type="ChEBI" id="CHEBI:29986"/>
        <dbReference type="ChEBI" id="CHEBI:57416"/>
        <dbReference type="EC" id="2.6.1.21"/>
    </reaction>
</comment>
<dbReference type="Gene3D" id="3.20.10.10">
    <property type="entry name" value="D-amino Acid Aminotransferase, subunit A, domain 2"/>
    <property type="match status" value="1"/>
</dbReference>
<evidence type="ECO:0000256" key="6">
    <source>
        <dbReference type="ARBA" id="ARBA00022576"/>
    </source>
</evidence>
<evidence type="ECO:0000256" key="8">
    <source>
        <dbReference type="ARBA" id="ARBA00022898"/>
    </source>
</evidence>
<sequence length="284" mass="31927">MKVIWNSQIVEREEVKIDPEDRGYQFGDGIYEVVRAYNGKFFCIDEHIERLYTSASKIEMAIPQTKDKMKRLMIQLLEESEVDTGNLYLQVTRGIASPRNHVYPDLSVLPTITGNITVVPRDAEKISTGIKTIIEQDIRWLKCDIKSISLLGNIMAKHEAHKKNAEEAILHRDGIVTECSASNVAIVKNGTIYTHPDSNLILPGVTKIVWLKCAKKLGIEVKEEPFTLEQLNEADEVFCSSTTIEVMPIHTINGYAVNNGQIGQVTQKLAKAFQEEIEQVCGKV</sequence>
<dbReference type="OrthoDB" id="9805628at2"/>
<dbReference type="GO" id="GO:0008652">
    <property type="term" value="P:amino acid biosynthetic process"/>
    <property type="evidence" value="ECO:0007669"/>
    <property type="project" value="UniProtKB-ARBA"/>
</dbReference>
<dbReference type="InterPro" id="IPR001544">
    <property type="entry name" value="Aminotrans_IV"/>
</dbReference>
<dbReference type="GO" id="GO:0030170">
    <property type="term" value="F:pyridoxal phosphate binding"/>
    <property type="evidence" value="ECO:0007669"/>
    <property type="project" value="InterPro"/>
</dbReference>
<dbReference type="InterPro" id="IPR043131">
    <property type="entry name" value="BCAT-like_N"/>
</dbReference>
<dbReference type="NCBIfam" id="TIGR01121">
    <property type="entry name" value="D_amino_aminoT"/>
    <property type="match status" value="1"/>
</dbReference>
<evidence type="ECO:0000256" key="10">
    <source>
        <dbReference type="ARBA" id="ARBA00033316"/>
    </source>
</evidence>
<accession>A0A1I4BV78</accession>
<dbReference type="InterPro" id="IPR036038">
    <property type="entry name" value="Aminotransferase-like"/>
</dbReference>
<organism evidence="13 14">
    <name type="scientific">Marinilactibacillus piezotolerans</name>
    <dbReference type="NCBI Taxonomy" id="258723"/>
    <lineage>
        <taxon>Bacteria</taxon>
        <taxon>Bacillati</taxon>
        <taxon>Bacillota</taxon>
        <taxon>Bacilli</taxon>
        <taxon>Lactobacillales</taxon>
        <taxon>Carnobacteriaceae</taxon>
        <taxon>Marinilactibacillus</taxon>
    </lineage>
</organism>
<dbReference type="FunFam" id="3.20.10.10:FF:000002">
    <property type="entry name" value="D-alanine aminotransferase"/>
    <property type="match status" value="1"/>
</dbReference>
<evidence type="ECO:0000256" key="7">
    <source>
        <dbReference type="ARBA" id="ARBA00022679"/>
    </source>
</evidence>
<keyword evidence="14" id="KW-1185">Reference proteome</keyword>
<dbReference type="InterPro" id="IPR043132">
    <property type="entry name" value="BCAT-like_C"/>
</dbReference>
<evidence type="ECO:0000256" key="2">
    <source>
        <dbReference type="ARBA" id="ARBA00009320"/>
    </source>
</evidence>
<comment type="cofactor">
    <cofactor evidence="1">
        <name>pyridoxal 5'-phosphate</name>
        <dbReference type="ChEBI" id="CHEBI:597326"/>
    </cofactor>
</comment>
<evidence type="ECO:0000256" key="12">
    <source>
        <dbReference type="ARBA" id="ARBA00047911"/>
    </source>
</evidence>
<dbReference type="PANTHER" id="PTHR42743:SF10">
    <property type="entry name" value="D-ALANINE AMINOTRANSFERASE"/>
    <property type="match status" value="1"/>
</dbReference>
<dbReference type="RefSeq" id="WP_072694487.1">
    <property type="nucleotide sequence ID" value="NZ_FOSJ01000086.1"/>
</dbReference>
<evidence type="ECO:0000313" key="13">
    <source>
        <dbReference type="EMBL" id="SFK72565.1"/>
    </source>
</evidence>
<comment type="subunit">
    <text evidence="3">Homodimer.</text>
</comment>
<dbReference type="GO" id="GO:0005829">
    <property type="term" value="C:cytosol"/>
    <property type="evidence" value="ECO:0007669"/>
    <property type="project" value="TreeGrafter"/>
</dbReference>
<evidence type="ECO:0000256" key="11">
    <source>
        <dbReference type="ARBA" id="ARBA00033391"/>
    </source>
</evidence>
<gene>
    <name evidence="13" type="ORF">SAMN04488569_10862</name>
</gene>
<dbReference type="FunFam" id="3.30.470.10:FF:000009">
    <property type="entry name" value="D-alanine aminotransferase"/>
    <property type="match status" value="1"/>
</dbReference>
<reference evidence="14" key="1">
    <citation type="submission" date="2016-10" db="EMBL/GenBank/DDBJ databases">
        <authorList>
            <person name="Varghese N."/>
            <person name="Submissions S."/>
        </authorList>
    </citation>
    <scope>NUCLEOTIDE SEQUENCE [LARGE SCALE GENOMIC DNA]</scope>
    <source>
        <strain evidence="14">DSM 16108</strain>
    </source>
</reference>
<protein>
    <recommendedName>
        <fullName evidence="5">D-alanine aminotransferase</fullName>
        <ecNumber evidence="4">2.6.1.21</ecNumber>
    </recommendedName>
    <alternativeName>
        <fullName evidence="11">D-amino acid aminotransferase</fullName>
    </alternativeName>
    <alternativeName>
        <fullName evidence="9">D-amino acid transaminase</fullName>
    </alternativeName>
    <alternativeName>
        <fullName evidence="10">D-aspartate aminotransferase</fullName>
    </alternativeName>
</protein>
<evidence type="ECO:0000256" key="9">
    <source>
        <dbReference type="ARBA" id="ARBA00030138"/>
    </source>
</evidence>